<organism evidence="1 2">
    <name type="scientific">Polaribacter sejongensis</name>
    <dbReference type="NCBI Taxonomy" id="985043"/>
    <lineage>
        <taxon>Bacteria</taxon>
        <taxon>Pseudomonadati</taxon>
        <taxon>Bacteroidota</taxon>
        <taxon>Flavobacteriia</taxon>
        <taxon>Flavobacteriales</taxon>
        <taxon>Flavobacteriaceae</taxon>
    </lineage>
</organism>
<dbReference type="AlphaFoldDB" id="A0AAJ1QU59"/>
<sequence>MNSYLIDKKFAAENLINTIHNEEKIFENLSNKFSTLKKVFDHLFWDYSSSDMHEDFNERQVQHKFIQMSKFAKENDLAGKKTELDSLVKSILAKEDSMNSLSMSLLQIAKQGISTVHGNPANCPIGRSIGSENLKNVIWQGRNQAIHCEEGNPNQRVKDCFENLRTDFGNEYDLATDYMENRARKIVDLLGWNLYGNYESDMISLIG</sequence>
<evidence type="ECO:0000313" key="2">
    <source>
        <dbReference type="Proteomes" id="UP001228636"/>
    </source>
</evidence>
<dbReference type="RefSeq" id="WP_261972059.1">
    <property type="nucleotide sequence ID" value="NZ_CP103460.1"/>
</dbReference>
<protein>
    <submittedName>
        <fullName evidence="1">Uncharacterized protein</fullName>
    </submittedName>
</protein>
<reference evidence="1 2" key="1">
    <citation type="journal article" date="2014" name="Int. J. Syst. Evol. Microbiol.">
        <title>Complete genome sequence of Corynebacterium casei LMG S-19264T (=DSM 44701T), isolated from a smear-ripened cheese.</title>
        <authorList>
            <consortium name="US DOE Joint Genome Institute (JGI-PGF)"/>
            <person name="Walter F."/>
            <person name="Albersmeier A."/>
            <person name="Kalinowski J."/>
            <person name="Ruckert C."/>
        </authorList>
    </citation>
    <scope>NUCLEOTIDE SEQUENCE [LARGE SCALE GENOMIC DNA]</scope>
    <source>
        <strain evidence="1 2">CECT 8670</strain>
    </source>
</reference>
<evidence type="ECO:0000313" key="1">
    <source>
        <dbReference type="EMBL" id="MDN3618323.1"/>
    </source>
</evidence>
<gene>
    <name evidence="1" type="ORF">QWY81_02500</name>
</gene>
<accession>A0AAJ1QU59</accession>
<dbReference type="Proteomes" id="UP001228636">
    <property type="component" value="Unassembled WGS sequence"/>
</dbReference>
<dbReference type="EMBL" id="JAUFQH010000003">
    <property type="protein sequence ID" value="MDN3618323.1"/>
    <property type="molecule type" value="Genomic_DNA"/>
</dbReference>
<proteinExistence type="predicted"/>
<comment type="caution">
    <text evidence="1">The sequence shown here is derived from an EMBL/GenBank/DDBJ whole genome shotgun (WGS) entry which is preliminary data.</text>
</comment>
<name>A0AAJ1QU59_9FLAO</name>